<evidence type="ECO:0000256" key="2">
    <source>
        <dbReference type="ARBA" id="ARBA00022473"/>
    </source>
</evidence>
<evidence type="ECO:0000313" key="6">
    <source>
        <dbReference type="Proteomes" id="UP000323000"/>
    </source>
</evidence>
<dbReference type="InterPro" id="IPR003676">
    <property type="entry name" value="SAUR_fam"/>
</dbReference>
<evidence type="ECO:0000256" key="1">
    <source>
        <dbReference type="ARBA" id="ARBA00006974"/>
    </source>
</evidence>
<proteinExistence type="inferred from homology"/>
<dbReference type="PANTHER" id="PTHR31374">
    <property type="entry name" value="AUXIN-INDUCED PROTEIN-LIKE-RELATED"/>
    <property type="match status" value="1"/>
</dbReference>
<dbReference type="Pfam" id="PF02519">
    <property type="entry name" value="Auxin_inducible"/>
    <property type="match status" value="1"/>
</dbReference>
<comment type="similarity">
    <text evidence="1">Belongs to the ARG7 family.</text>
</comment>
<keyword evidence="3" id="KW-0341">Growth regulation</keyword>
<dbReference type="Proteomes" id="UP000323000">
    <property type="component" value="Chromosome 2"/>
</dbReference>
<gene>
    <name evidence="5" type="ORF">EZV62_004533</name>
    <name evidence="4" type="ORF">EZV62_028085</name>
</gene>
<comment type="caution">
    <text evidence="4">The sequence shown here is derived from an EMBL/GenBank/DDBJ whole genome shotgun (WGS) entry which is preliminary data.</text>
</comment>
<dbReference type="AlphaFoldDB" id="A0A5C7GQ16"/>
<reference evidence="4" key="2">
    <citation type="submission" date="2019-05" db="EMBL/GenBank/DDBJ databases">
        <authorList>
            <person name="Zhang R."/>
        </authorList>
    </citation>
    <scope>NUCLEOTIDE SEQUENCE [LARGE SCALE GENOMIC DNA]</scope>
    <source>
        <strain evidence="4">Malutang-1-2009seedling</strain>
        <tissue evidence="4">Leaf</tissue>
    </source>
</reference>
<dbReference type="EMBL" id="VAHF01000160">
    <property type="protein sequence ID" value="TXG46412.1"/>
    <property type="molecule type" value="Genomic_DNA"/>
</dbReference>
<keyword evidence="6" id="KW-1185">Reference proteome</keyword>
<evidence type="ECO:0000313" key="4">
    <source>
        <dbReference type="EMBL" id="TXG46412.1"/>
    </source>
</evidence>
<reference evidence="6" key="1">
    <citation type="journal article" date="2019" name="Gigascience">
        <title>De novo genome assembly of the endangered Acer yangbiense, a plant species with extremely small populations endemic to Yunnan Province, China.</title>
        <authorList>
            <person name="Yang J."/>
            <person name="Wariss H.M."/>
            <person name="Tao L."/>
            <person name="Zhang R."/>
            <person name="Yun Q."/>
            <person name="Hollingsworth P."/>
            <person name="Dao Z."/>
            <person name="Luo G."/>
            <person name="Guo H."/>
            <person name="Ma Y."/>
            <person name="Sun W."/>
        </authorList>
    </citation>
    <scope>NUCLEOTIDE SEQUENCE [LARGE SCALE GENOMIC DNA]</scope>
    <source>
        <strain evidence="6">cv. Malutang</strain>
    </source>
</reference>
<protein>
    <recommendedName>
        <fullName evidence="7">Auxin-responsive protein</fullName>
    </recommendedName>
</protein>
<dbReference type="OrthoDB" id="1897212at2759"/>
<organism evidence="4 6">
    <name type="scientific">Acer yangbiense</name>
    <dbReference type="NCBI Taxonomy" id="1000413"/>
    <lineage>
        <taxon>Eukaryota</taxon>
        <taxon>Viridiplantae</taxon>
        <taxon>Streptophyta</taxon>
        <taxon>Embryophyta</taxon>
        <taxon>Tracheophyta</taxon>
        <taxon>Spermatophyta</taxon>
        <taxon>Magnoliopsida</taxon>
        <taxon>eudicotyledons</taxon>
        <taxon>Gunneridae</taxon>
        <taxon>Pentapetalae</taxon>
        <taxon>rosids</taxon>
        <taxon>malvids</taxon>
        <taxon>Sapindales</taxon>
        <taxon>Sapindaceae</taxon>
        <taxon>Hippocastanoideae</taxon>
        <taxon>Acereae</taxon>
        <taxon>Acer</taxon>
    </lineage>
</organism>
<dbReference type="GO" id="GO:0009733">
    <property type="term" value="P:response to auxin"/>
    <property type="evidence" value="ECO:0007669"/>
    <property type="project" value="InterPro"/>
</dbReference>
<dbReference type="EMBL" id="VAHF01000002">
    <property type="protein sequence ID" value="TXG69598.1"/>
    <property type="molecule type" value="Genomic_DNA"/>
</dbReference>
<sequence>MISVNPSKMMHHVYPINKPKKILRLWWSWAYPHHHQHHHKKTATITANKHYLLEASHENSKESLFKGSELSDGRRAPKANEDVPKGFFAVYVGPELRRFVIPMSYLSMPEFRVLMDSVAEEYGFEHEGGLQIPCEEQDFEDILHKCVTMDRMMYKSKKKH</sequence>
<evidence type="ECO:0008006" key="7">
    <source>
        <dbReference type="Google" id="ProtNLM"/>
    </source>
</evidence>
<name>A0A5C7GQ16_9ROSI</name>
<dbReference type="PANTHER" id="PTHR31374:SF139">
    <property type="entry name" value="OS02G0143300 PROTEIN"/>
    <property type="match status" value="1"/>
</dbReference>
<keyword evidence="2" id="KW-0217">Developmental protein</keyword>
<accession>A0A5C7GQ16</accession>
<evidence type="ECO:0000256" key="3">
    <source>
        <dbReference type="ARBA" id="ARBA00022604"/>
    </source>
</evidence>
<evidence type="ECO:0000313" key="5">
    <source>
        <dbReference type="EMBL" id="TXG69598.1"/>
    </source>
</evidence>